<reference evidence="1 3" key="1">
    <citation type="submission" date="2016-07" db="EMBL/GenBank/DDBJ databases">
        <authorList>
            <person name="Jeong J.-J."/>
            <person name="Kim D.W."/>
            <person name="Sang M.K."/>
            <person name="Choi I.-G."/>
            <person name="Kim K.D."/>
        </authorList>
    </citation>
    <scope>NUCLEOTIDE SEQUENCE [LARGE SCALE GENOMIC DNA]</scope>
    <source>
        <strain evidence="1 3">C-26</strain>
    </source>
</reference>
<evidence type="ECO:0000313" key="4">
    <source>
        <dbReference type="Proteomes" id="UP000184069"/>
    </source>
</evidence>
<evidence type="ECO:0000313" key="2">
    <source>
        <dbReference type="EMBL" id="SHL76816.1"/>
    </source>
</evidence>
<dbReference type="OrthoDB" id="6636929at2"/>
<dbReference type="RefSeq" id="WP_066698067.1">
    <property type="nucleotide sequence ID" value="NZ_FRBM01000006.1"/>
</dbReference>
<evidence type="ECO:0000313" key="3">
    <source>
        <dbReference type="Proteomes" id="UP000093508"/>
    </source>
</evidence>
<sequence>MTTTTINLNLTGEKIQYLSTDYLGNFIALTSQYNIVSSVIDAPLDLRPGIKIIKIINEERILVVLTDSDLIENALIIDYQGNTLVKFSIGTYINDIIINGKKIIVSYYDQGVLGSNGPNNDALAVFNLNGKQIFGFNSSTLGQKLIDCYCTANLGNSKVVFNGYGNFSLQELDLNTLKLTAYETPDLCIGATSLSTKANNLIFHSTYKDKTSFFVWNLQSNEVKKIPSEFKNINATDHGIFYKVYRKSFMLIDPLEYI</sequence>
<gene>
    <name evidence="1" type="ORF">BBH99_11380</name>
    <name evidence="2" type="ORF">SAMN05444407_10650</name>
</gene>
<dbReference type="Proteomes" id="UP000093508">
    <property type="component" value="Unassembled WGS sequence"/>
</dbReference>
<dbReference type="Proteomes" id="UP000184069">
    <property type="component" value="Unassembled WGS sequence"/>
</dbReference>
<proteinExistence type="predicted"/>
<protein>
    <submittedName>
        <fullName evidence="2">Uncharacterized protein</fullName>
    </submittedName>
</protein>
<accession>A0A1M7DBE0</accession>
<dbReference type="EMBL" id="FRBM01000006">
    <property type="protein sequence ID" value="SHL76816.1"/>
    <property type="molecule type" value="Genomic_DNA"/>
</dbReference>
<keyword evidence="3" id="KW-1185">Reference proteome</keyword>
<dbReference type="STRING" id="1423959.SAMN05444407_10650"/>
<dbReference type="EMBL" id="MAYF01000315">
    <property type="protein sequence ID" value="OCA77664.1"/>
    <property type="molecule type" value="Genomic_DNA"/>
</dbReference>
<organism evidence="2 4">
    <name type="scientific">Chryseobacterium contaminans</name>
    <dbReference type="NCBI Taxonomy" id="1423959"/>
    <lineage>
        <taxon>Bacteria</taxon>
        <taxon>Pseudomonadati</taxon>
        <taxon>Bacteroidota</taxon>
        <taxon>Flavobacteriia</taxon>
        <taxon>Flavobacteriales</taxon>
        <taxon>Weeksellaceae</taxon>
        <taxon>Chryseobacterium group</taxon>
        <taxon>Chryseobacterium</taxon>
    </lineage>
</organism>
<evidence type="ECO:0000313" key="1">
    <source>
        <dbReference type="EMBL" id="OCA77664.1"/>
    </source>
</evidence>
<name>A0A1M7DBE0_9FLAO</name>
<reference evidence="2 4" key="2">
    <citation type="submission" date="2016-11" db="EMBL/GenBank/DDBJ databases">
        <authorList>
            <person name="Jaros S."/>
            <person name="Januszkiewicz K."/>
            <person name="Wedrychowicz H."/>
        </authorList>
    </citation>
    <scope>NUCLEOTIDE SEQUENCE [LARGE SCALE GENOMIC DNA]</scope>
    <source>
        <strain evidence="2 4">DSM 27621</strain>
    </source>
</reference>
<dbReference type="SUPFAM" id="SSF69304">
    <property type="entry name" value="Tricorn protease N-terminal domain"/>
    <property type="match status" value="1"/>
</dbReference>
<dbReference type="AlphaFoldDB" id="A0A1M7DBE0"/>